<comment type="subcellular location">
    <subcellularLocation>
        <location evidence="1">Nucleus</location>
        <location evidence="1">Nucleolus</location>
    </subcellularLocation>
</comment>
<protein>
    <recommendedName>
        <fullName evidence="14">ATP-dependent RNA helicase</fullName>
        <ecNumber evidence="14">3.6.4.13</ecNumber>
    </recommendedName>
</protein>
<evidence type="ECO:0000256" key="4">
    <source>
        <dbReference type="ARBA" id="ARBA00022741"/>
    </source>
</evidence>
<dbReference type="PANTHER" id="PTHR24031">
    <property type="entry name" value="RNA HELICASE"/>
    <property type="match status" value="1"/>
</dbReference>
<evidence type="ECO:0000313" key="19">
    <source>
        <dbReference type="EMBL" id="CAH7685014.1"/>
    </source>
</evidence>
<dbReference type="InterPro" id="IPR027417">
    <property type="entry name" value="P-loop_NTPase"/>
</dbReference>
<comment type="function">
    <text evidence="14">RNA helicase.</text>
</comment>
<evidence type="ECO:0000256" key="12">
    <source>
        <dbReference type="PROSITE-ProRule" id="PRU00552"/>
    </source>
</evidence>
<feature type="region of interest" description="Disordered" evidence="15">
    <location>
        <begin position="1"/>
        <end position="127"/>
    </location>
</feature>
<gene>
    <name evidence="19" type="ORF">PPACK8108_LOCUS19479</name>
</gene>
<evidence type="ECO:0000259" key="17">
    <source>
        <dbReference type="PROSITE" id="PS51194"/>
    </source>
</evidence>
<dbReference type="EC" id="3.6.4.13" evidence="14"/>
<reference evidence="19" key="1">
    <citation type="submission" date="2022-06" db="EMBL/GenBank/DDBJ databases">
        <authorList>
            <consortium name="SYNGENTA / RWTH Aachen University"/>
        </authorList>
    </citation>
    <scope>NUCLEOTIDE SEQUENCE</scope>
</reference>
<dbReference type="InterPro" id="IPR044773">
    <property type="entry name" value="DDX18/Has1_DEADc"/>
</dbReference>
<dbReference type="Proteomes" id="UP001153365">
    <property type="component" value="Unassembled WGS sequence"/>
</dbReference>
<dbReference type="Pfam" id="PF00271">
    <property type="entry name" value="Helicase_C"/>
    <property type="match status" value="1"/>
</dbReference>
<feature type="short sequence motif" description="Q motif" evidence="12">
    <location>
        <begin position="134"/>
        <end position="162"/>
    </location>
</feature>
<dbReference type="Pfam" id="PF13959">
    <property type="entry name" value="CTE_SPB4"/>
    <property type="match status" value="1"/>
</dbReference>
<dbReference type="InterPro" id="IPR025313">
    <property type="entry name" value="SPB4-like_CTE"/>
</dbReference>
<evidence type="ECO:0000256" key="2">
    <source>
        <dbReference type="ARBA" id="ARBA00022517"/>
    </source>
</evidence>
<evidence type="ECO:0000256" key="7">
    <source>
        <dbReference type="ARBA" id="ARBA00022840"/>
    </source>
</evidence>
<feature type="compositionally biased region" description="Basic and acidic residues" evidence="15">
    <location>
        <begin position="72"/>
        <end position="81"/>
    </location>
</feature>
<comment type="function">
    <text evidence="9">ATP-dependent RNA helicase involved in 40S ribosomal subunit biogenesis. Required for the processing and cleavage of 35S pre-rRNA at sites A0, A1, and A2, leading to mature 18S rRNA.</text>
</comment>
<evidence type="ECO:0000256" key="6">
    <source>
        <dbReference type="ARBA" id="ARBA00022806"/>
    </source>
</evidence>
<dbReference type="FunFam" id="3.40.50.300:FF:000379">
    <property type="entry name" value="RNA helicase"/>
    <property type="match status" value="1"/>
</dbReference>
<feature type="compositionally biased region" description="Basic and acidic residues" evidence="15">
    <location>
        <begin position="643"/>
        <end position="659"/>
    </location>
</feature>
<keyword evidence="7 13" id="KW-0067">ATP-binding</keyword>
<keyword evidence="8 14" id="KW-0694">RNA-binding</keyword>
<comment type="caution">
    <text evidence="19">The sequence shown here is derived from an EMBL/GenBank/DDBJ whole genome shotgun (WGS) entry which is preliminary data.</text>
</comment>
<dbReference type="GO" id="GO:0003723">
    <property type="term" value="F:RNA binding"/>
    <property type="evidence" value="ECO:0007669"/>
    <property type="project" value="UniProtKB-UniRule"/>
</dbReference>
<dbReference type="SUPFAM" id="SSF52540">
    <property type="entry name" value="P-loop containing nucleoside triphosphate hydrolases"/>
    <property type="match status" value="1"/>
</dbReference>
<evidence type="ECO:0000256" key="1">
    <source>
        <dbReference type="ARBA" id="ARBA00004604"/>
    </source>
</evidence>
<dbReference type="PROSITE" id="PS51195">
    <property type="entry name" value="Q_MOTIF"/>
    <property type="match status" value="1"/>
</dbReference>
<dbReference type="InterPro" id="IPR000629">
    <property type="entry name" value="RNA-helicase_DEAD-box_CS"/>
</dbReference>
<feature type="compositionally biased region" description="Basic residues" evidence="15">
    <location>
        <begin position="82"/>
        <end position="91"/>
    </location>
</feature>
<feature type="domain" description="DEAD-box RNA helicase Q" evidence="18">
    <location>
        <begin position="134"/>
        <end position="162"/>
    </location>
</feature>
<dbReference type="InterPro" id="IPR014014">
    <property type="entry name" value="RNA_helicase_DEAD_Q_motif"/>
</dbReference>
<keyword evidence="6 13" id="KW-0347">Helicase</keyword>
<comment type="catalytic activity">
    <reaction evidence="11 14">
        <text>ATP + H2O = ADP + phosphate + H(+)</text>
        <dbReference type="Rhea" id="RHEA:13065"/>
        <dbReference type="ChEBI" id="CHEBI:15377"/>
        <dbReference type="ChEBI" id="CHEBI:15378"/>
        <dbReference type="ChEBI" id="CHEBI:30616"/>
        <dbReference type="ChEBI" id="CHEBI:43474"/>
        <dbReference type="ChEBI" id="CHEBI:456216"/>
        <dbReference type="EC" id="3.6.4.13"/>
    </reaction>
</comment>
<feature type="domain" description="Helicase C-terminal" evidence="17">
    <location>
        <begin position="355"/>
        <end position="514"/>
    </location>
</feature>
<dbReference type="GO" id="GO:0005730">
    <property type="term" value="C:nucleolus"/>
    <property type="evidence" value="ECO:0007669"/>
    <property type="project" value="UniProtKB-SubCell"/>
</dbReference>
<evidence type="ECO:0000256" key="9">
    <source>
        <dbReference type="ARBA" id="ARBA00024310"/>
    </source>
</evidence>
<feature type="compositionally biased region" description="Acidic residues" evidence="15">
    <location>
        <begin position="612"/>
        <end position="627"/>
    </location>
</feature>
<evidence type="ECO:0000256" key="5">
    <source>
        <dbReference type="ARBA" id="ARBA00022801"/>
    </source>
</evidence>
<dbReference type="CDD" id="cd18787">
    <property type="entry name" value="SF2_C_DEAD"/>
    <property type="match status" value="1"/>
</dbReference>
<dbReference type="PROSITE" id="PS51192">
    <property type="entry name" value="HELICASE_ATP_BIND_1"/>
    <property type="match status" value="1"/>
</dbReference>
<dbReference type="SMART" id="SM01178">
    <property type="entry name" value="DUF4217"/>
    <property type="match status" value="1"/>
</dbReference>
<dbReference type="PROSITE" id="PS51194">
    <property type="entry name" value="HELICASE_CTER"/>
    <property type="match status" value="1"/>
</dbReference>
<dbReference type="InterPro" id="IPR014001">
    <property type="entry name" value="Helicase_ATP-bd"/>
</dbReference>
<feature type="compositionally biased region" description="Basic and acidic residues" evidence="15">
    <location>
        <begin position="1"/>
        <end position="16"/>
    </location>
</feature>
<sequence>MSLEKNSKNVEQDNSSKKKRRRKSKSSSSKDQVSPETLLNQGKETSEAIDQVSSKEPEIDDVYLDVGPSSRESGDEGGESKGKKHRRSRRSQGREGDDSAVIKPSDTFTEANDIAGRDPIAHMTSSSEKKKLITEFLSLDLSPGTEKAIKEMGFTHMTEVQARTIPPLMTGRDVLGAARTGSGKTLAFLIPTVEMLSRLQFKPRNGTGAIIVSPTRELALQIFGVAQELMKHHSQTFAIVMGGANRKAEAEKLVKGVNLIISTPGRLLDHLENTQGFVFSNLKALVIDEADRILDIGFEDEMRKIVSLLPSENRQTMLFSATQTTKVQDLARISLRPGPLYINVDADKQEATVQGLEQGYVVCDSDKRFLLLFTFLKKSLKKKVIVFFSSCNSVKYHAELLNYIDIPVLDLHGKQKQQKRTNTFFEFCNATQGILLCTDVAARGLDIPKVDWIVQFDPPDDPRDYIHRVGRTARAGKSGRSLLFLLPSELGFLRFLKMAKVPLNEYSFPLNKLANVQSQLTKLITKNYYLNQSARDGFRSYIQSYASYSLKKIFDVNSLDLNKVALAFGFTVPPSVNIPLGSLKNPDKKRKAKDAHDGDGDNVTYQEGGGGVEEEEEGEGDDIDDGGAEEKQATTRRGNYNNRRREQFGSKSLSRDIYRSNKSKNRGSQWDR</sequence>
<keyword evidence="20" id="KW-1185">Reference proteome</keyword>
<evidence type="ECO:0000259" key="18">
    <source>
        <dbReference type="PROSITE" id="PS51195"/>
    </source>
</evidence>
<dbReference type="EMBL" id="CALTRL010005702">
    <property type="protein sequence ID" value="CAH7685014.1"/>
    <property type="molecule type" value="Genomic_DNA"/>
</dbReference>
<comment type="domain">
    <text evidence="14">The Q motif is unique to and characteristic of the DEAD box family of RNA helicases and controls ATP binding and hydrolysis.</text>
</comment>
<proteinExistence type="inferred from homology"/>
<evidence type="ECO:0000256" key="13">
    <source>
        <dbReference type="RuleBase" id="RU000492"/>
    </source>
</evidence>
<dbReference type="Gene3D" id="3.40.50.300">
    <property type="entry name" value="P-loop containing nucleotide triphosphate hydrolases"/>
    <property type="match status" value="2"/>
</dbReference>
<name>A0AAV0BCV2_PHAPC</name>
<dbReference type="AlphaFoldDB" id="A0AAV0BCV2"/>
<evidence type="ECO:0000256" key="10">
    <source>
        <dbReference type="ARBA" id="ARBA00024357"/>
    </source>
</evidence>
<evidence type="ECO:0000259" key="16">
    <source>
        <dbReference type="PROSITE" id="PS51192"/>
    </source>
</evidence>
<feature type="domain" description="Helicase ATP-binding" evidence="16">
    <location>
        <begin position="165"/>
        <end position="341"/>
    </location>
</feature>
<dbReference type="SMART" id="SM00487">
    <property type="entry name" value="DEXDc"/>
    <property type="match status" value="1"/>
</dbReference>
<dbReference type="SMART" id="SM00490">
    <property type="entry name" value="HELICc"/>
    <property type="match status" value="1"/>
</dbReference>
<dbReference type="CDD" id="cd17942">
    <property type="entry name" value="DEADc_DDX18"/>
    <property type="match status" value="1"/>
</dbReference>
<evidence type="ECO:0000256" key="3">
    <source>
        <dbReference type="ARBA" id="ARBA00022552"/>
    </source>
</evidence>
<keyword evidence="4 13" id="KW-0547">Nucleotide-binding</keyword>
<feature type="region of interest" description="Disordered" evidence="15">
    <location>
        <begin position="579"/>
        <end position="672"/>
    </location>
</feature>
<dbReference type="GO" id="GO:0016787">
    <property type="term" value="F:hydrolase activity"/>
    <property type="evidence" value="ECO:0007669"/>
    <property type="project" value="UniProtKB-KW"/>
</dbReference>
<comment type="similarity">
    <text evidence="10">Belongs to the DEAD box helicase family. DDX18/HAS1 subfamily.</text>
</comment>
<dbReference type="PROSITE" id="PS00039">
    <property type="entry name" value="DEAD_ATP_HELICASE"/>
    <property type="match status" value="1"/>
</dbReference>
<dbReference type="GO" id="GO:0003724">
    <property type="term" value="F:RNA helicase activity"/>
    <property type="evidence" value="ECO:0007669"/>
    <property type="project" value="UniProtKB-EC"/>
</dbReference>
<keyword evidence="2" id="KW-0690">Ribosome biogenesis</keyword>
<feature type="compositionally biased region" description="Polar residues" evidence="15">
    <location>
        <begin position="31"/>
        <end position="43"/>
    </location>
</feature>
<organism evidence="19 20">
    <name type="scientific">Phakopsora pachyrhizi</name>
    <name type="common">Asian soybean rust disease fungus</name>
    <dbReference type="NCBI Taxonomy" id="170000"/>
    <lineage>
        <taxon>Eukaryota</taxon>
        <taxon>Fungi</taxon>
        <taxon>Dikarya</taxon>
        <taxon>Basidiomycota</taxon>
        <taxon>Pucciniomycotina</taxon>
        <taxon>Pucciniomycetes</taxon>
        <taxon>Pucciniales</taxon>
        <taxon>Phakopsoraceae</taxon>
        <taxon>Phakopsora</taxon>
    </lineage>
</organism>
<dbReference type="InterPro" id="IPR011545">
    <property type="entry name" value="DEAD/DEAH_box_helicase_dom"/>
</dbReference>
<keyword evidence="5 13" id="KW-0378">Hydrolase</keyword>
<accession>A0AAV0BCV2</accession>
<keyword evidence="3" id="KW-0698">rRNA processing</keyword>
<evidence type="ECO:0000256" key="8">
    <source>
        <dbReference type="ARBA" id="ARBA00022884"/>
    </source>
</evidence>
<dbReference type="Pfam" id="PF00270">
    <property type="entry name" value="DEAD"/>
    <property type="match status" value="1"/>
</dbReference>
<evidence type="ECO:0000256" key="15">
    <source>
        <dbReference type="SAM" id="MobiDB-lite"/>
    </source>
</evidence>
<dbReference type="GO" id="GO:0006364">
    <property type="term" value="P:rRNA processing"/>
    <property type="evidence" value="ECO:0007669"/>
    <property type="project" value="UniProtKB-KW"/>
</dbReference>
<dbReference type="GO" id="GO:0005524">
    <property type="term" value="F:ATP binding"/>
    <property type="evidence" value="ECO:0007669"/>
    <property type="project" value="UniProtKB-UniRule"/>
</dbReference>
<evidence type="ECO:0000256" key="11">
    <source>
        <dbReference type="ARBA" id="ARBA00047984"/>
    </source>
</evidence>
<dbReference type="InterPro" id="IPR001650">
    <property type="entry name" value="Helicase_C-like"/>
</dbReference>
<evidence type="ECO:0000256" key="14">
    <source>
        <dbReference type="RuleBase" id="RU365068"/>
    </source>
</evidence>
<evidence type="ECO:0000313" key="20">
    <source>
        <dbReference type="Proteomes" id="UP001153365"/>
    </source>
</evidence>